<feature type="domain" description="4Fe-4S ferredoxin-type" evidence="8">
    <location>
        <begin position="1"/>
        <end position="29"/>
    </location>
</feature>
<dbReference type="PROSITE" id="PS51379">
    <property type="entry name" value="4FE4S_FER_2"/>
    <property type="match status" value="1"/>
</dbReference>
<dbReference type="EMBL" id="AP019769">
    <property type="protein sequence ID" value="BBL45853.1"/>
    <property type="molecule type" value="Genomic_DNA"/>
</dbReference>
<organism evidence="9 10">
    <name type="scientific">Nanobdella aerobiophila</name>
    <dbReference type="NCBI Taxonomy" id="2586965"/>
    <lineage>
        <taxon>Archaea</taxon>
        <taxon>Nanobdellota</taxon>
        <taxon>Nanobdellia</taxon>
        <taxon>Nanobdellales</taxon>
        <taxon>Nanobdellaceae</taxon>
        <taxon>Nanobdella</taxon>
    </lineage>
</organism>
<dbReference type="GO" id="GO:0009055">
    <property type="term" value="F:electron transfer activity"/>
    <property type="evidence" value="ECO:0007669"/>
    <property type="project" value="UniProtKB-UniRule"/>
</dbReference>
<accession>A0A915SD16</accession>
<gene>
    <name evidence="9" type="ORF">MJ1_0711</name>
</gene>
<evidence type="ECO:0000256" key="3">
    <source>
        <dbReference type="ARBA" id="ARBA00022723"/>
    </source>
</evidence>
<evidence type="ECO:0000256" key="4">
    <source>
        <dbReference type="ARBA" id="ARBA00022982"/>
    </source>
</evidence>
<dbReference type="AlphaFoldDB" id="A0A915SD16"/>
<dbReference type="RefSeq" id="WP_258393162.1">
    <property type="nucleotide sequence ID" value="NZ_AP019769.1"/>
</dbReference>
<proteinExistence type="predicted"/>
<evidence type="ECO:0000313" key="10">
    <source>
        <dbReference type="Proteomes" id="UP001055553"/>
    </source>
</evidence>
<comment type="function">
    <text evidence="7">Ferredoxins are iron-sulfur proteins that transfer electrons in a wide variety of metabolic reactions.</text>
</comment>
<evidence type="ECO:0000256" key="7">
    <source>
        <dbReference type="RuleBase" id="RU368020"/>
    </source>
</evidence>
<keyword evidence="3 7" id="KW-0479">Metal-binding</keyword>
<evidence type="ECO:0000256" key="5">
    <source>
        <dbReference type="ARBA" id="ARBA00023004"/>
    </source>
</evidence>
<protein>
    <recommendedName>
        <fullName evidence="7">Ferredoxin</fullName>
    </recommendedName>
</protein>
<reference evidence="10" key="1">
    <citation type="journal article" date="2022" name="Int. J. Syst. Evol. Microbiol.">
        <title>Nanobdella aerobiophila gen. nov., sp. nov., a thermoacidophilic, obligate ectosymbiotic archaeon, and proposal of Nanobdellaceae fam. nov., Nanobdellales ord. nov. and Nanobdellia class. nov.</title>
        <authorList>
            <person name="Kato S."/>
            <person name="Ogasawara A."/>
            <person name="Itoh T."/>
            <person name="Sakai H.D."/>
            <person name="Shimizu M."/>
            <person name="Yuki M."/>
            <person name="Kaneko M."/>
            <person name="Takashina T."/>
            <person name="Ohkuma M."/>
        </authorList>
    </citation>
    <scope>NUCLEOTIDE SEQUENCE [LARGE SCALE GENOMIC DNA]</scope>
    <source>
        <strain evidence="10">MJ1</strain>
    </source>
</reference>
<keyword evidence="2 7" id="KW-0813">Transport</keyword>
<sequence>MRVRVDKNTCIGCGTCIAIAPEIFDFDKDGKSINKIEEIEDEKLIEEARDSKIACPTGSIFLDE</sequence>
<dbReference type="Pfam" id="PF13370">
    <property type="entry name" value="Fer4_13"/>
    <property type="match status" value="1"/>
</dbReference>
<dbReference type="Proteomes" id="UP001055553">
    <property type="component" value="Chromosome"/>
</dbReference>
<dbReference type="GO" id="GO:0005506">
    <property type="term" value="F:iron ion binding"/>
    <property type="evidence" value="ECO:0007669"/>
    <property type="project" value="UniProtKB-UniRule"/>
</dbReference>
<dbReference type="InterPro" id="IPR017896">
    <property type="entry name" value="4Fe4S_Fe-S-bd"/>
</dbReference>
<evidence type="ECO:0000256" key="1">
    <source>
        <dbReference type="ARBA" id="ARBA00001966"/>
    </source>
</evidence>
<dbReference type="Gene3D" id="3.30.70.20">
    <property type="match status" value="1"/>
</dbReference>
<dbReference type="GO" id="GO:0051536">
    <property type="term" value="F:iron-sulfur cluster binding"/>
    <property type="evidence" value="ECO:0007669"/>
    <property type="project" value="UniProtKB-KW"/>
</dbReference>
<keyword evidence="10" id="KW-1185">Reference proteome</keyword>
<dbReference type="GeneID" id="74568652"/>
<dbReference type="InterPro" id="IPR051269">
    <property type="entry name" value="Fe-S_cluster_ET"/>
</dbReference>
<evidence type="ECO:0000259" key="8">
    <source>
        <dbReference type="PROSITE" id="PS51379"/>
    </source>
</evidence>
<keyword evidence="5 7" id="KW-0408">Iron</keyword>
<dbReference type="SUPFAM" id="SSF54862">
    <property type="entry name" value="4Fe-4S ferredoxins"/>
    <property type="match status" value="1"/>
</dbReference>
<keyword evidence="6 7" id="KW-0411">Iron-sulfur</keyword>
<dbReference type="PANTHER" id="PTHR36923">
    <property type="entry name" value="FERREDOXIN"/>
    <property type="match status" value="1"/>
</dbReference>
<dbReference type="PRINTS" id="PR00352">
    <property type="entry name" value="3FE4SFRDOXIN"/>
</dbReference>
<keyword evidence="4 7" id="KW-0249">Electron transport</keyword>
<evidence type="ECO:0000256" key="2">
    <source>
        <dbReference type="ARBA" id="ARBA00022448"/>
    </source>
</evidence>
<evidence type="ECO:0000256" key="6">
    <source>
        <dbReference type="ARBA" id="ARBA00023014"/>
    </source>
</evidence>
<comment type="cofactor">
    <cofactor evidence="1">
        <name>[4Fe-4S] cluster</name>
        <dbReference type="ChEBI" id="CHEBI:49883"/>
    </cofactor>
</comment>
<dbReference type="KEGG" id="naer:MJ1_0711"/>
<name>A0A915SD16_9ARCH</name>
<evidence type="ECO:0000313" key="9">
    <source>
        <dbReference type="EMBL" id="BBL45853.1"/>
    </source>
</evidence>
<dbReference type="PANTHER" id="PTHR36923:SF3">
    <property type="entry name" value="FERREDOXIN"/>
    <property type="match status" value="1"/>
</dbReference>
<dbReference type="InterPro" id="IPR001080">
    <property type="entry name" value="3Fe4S_ferredoxin"/>
</dbReference>